<dbReference type="RefSeq" id="WP_264280494.1">
    <property type="nucleotide sequence ID" value="NZ_CP107006.1"/>
</dbReference>
<name>A0ABY6IXT3_9BACT</name>
<sequence>MKVYAIASRINGGDFLVCMENDNSCGPMVYQKIEQVKEFFKPYYDVLPQGSEHPAFASMLEKFAVFFPVIVALDLESAMATIEQEMEVRGIHYGEFTVLPFSHGFFRMKPGFIDRHLELDVLKDIEHIQLVDADGKIRLNQFEIVRSYLGETSKMPPADERALDKVLRERALK</sequence>
<dbReference type="EMBL" id="CP107006">
    <property type="protein sequence ID" value="UYQ92193.1"/>
    <property type="molecule type" value="Genomic_DNA"/>
</dbReference>
<accession>A0ABY6IXT3</accession>
<evidence type="ECO:0000313" key="1">
    <source>
        <dbReference type="EMBL" id="UYQ92193.1"/>
    </source>
</evidence>
<organism evidence="1 2">
    <name type="scientific">Chitinophaga horti</name>
    <dbReference type="NCBI Taxonomy" id="2920382"/>
    <lineage>
        <taxon>Bacteria</taxon>
        <taxon>Pseudomonadati</taxon>
        <taxon>Bacteroidota</taxon>
        <taxon>Chitinophagia</taxon>
        <taxon>Chitinophagales</taxon>
        <taxon>Chitinophagaceae</taxon>
        <taxon>Chitinophaga</taxon>
    </lineage>
</organism>
<keyword evidence="2" id="KW-1185">Reference proteome</keyword>
<evidence type="ECO:0000313" key="2">
    <source>
        <dbReference type="Proteomes" id="UP001162741"/>
    </source>
</evidence>
<proteinExistence type="predicted"/>
<gene>
    <name evidence="1" type="ORF">MKQ68_19075</name>
</gene>
<dbReference type="Proteomes" id="UP001162741">
    <property type="component" value="Chromosome"/>
</dbReference>
<reference evidence="1" key="1">
    <citation type="submission" date="2022-10" db="EMBL/GenBank/DDBJ databases">
        <title>Chitinophaga sp. nov., isolated from soil.</title>
        <authorList>
            <person name="Jeon C.O."/>
        </authorList>
    </citation>
    <scope>NUCLEOTIDE SEQUENCE</scope>
    <source>
        <strain evidence="1">R8</strain>
    </source>
</reference>
<protein>
    <submittedName>
        <fullName evidence="1">Uncharacterized protein</fullName>
    </submittedName>
</protein>